<reference evidence="7 8" key="1">
    <citation type="journal article" date="2013" name="Genome Announc.">
        <title>Draft Genome Sequence of Methylophaga lonarensis MPLT, a Haloalkaliphilic (Non-Methane-Utilizing) Methylotroph.</title>
        <authorList>
            <person name="Shetty S.A."/>
            <person name="Marathe N.P."/>
            <person name="Munot H."/>
            <person name="Antony C.P."/>
            <person name="Dhotre D.P."/>
            <person name="Murrell J.C."/>
            <person name="Shouche Y.S."/>
        </authorList>
    </citation>
    <scope>NUCLEOTIDE SEQUENCE [LARGE SCALE GENOMIC DNA]</scope>
    <source>
        <strain evidence="7 8">MPL</strain>
    </source>
</reference>
<dbReference type="PATRIC" id="fig|1286106.3.peg.1822"/>
<dbReference type="OrthoDB" id="5797290at2"/>
<dbReference type="InterPro" id="IPR025423">
    <property type="entry name" value="TMEM205-like"/>
</dbReference>
<evidence type="ECO:0000313" key="8">
    <source>
        <dbReference type="Proteomes" id="UP000012019"/>
    </source>
</evidence>
<evidence type="ECO:0000313" key="7">
    <source>
        <dbReference type="EMBL" id="EMR12672.1"/>
    </source>
</evidence>
<feature type="domain" description="TMEM205-like" evidence="6">
    <location>
        <begin position="11"/>
        <end position="107"/>
    </location>
</feature>
<comment type="caution">
    <text evidence="7">The sequence shown here is derived from an EMBL/GenBank/DDBJ whole genome shotgun (WGS) entry which is preliminary data.</text>
</comment>
<dbReference type="STRING" id="1286106.MPL1_09080"/>
<dbReference type="RefSeq" id="WP_009726788.1">
    <property type="nucleotide sequence ID" value="NZ_APHR01000047.1"/>
</dbReference>
<protein>
    <submittedName>
        <fullName evidence="7">Transmembrane protein</fullName>
    </submittedName>
</protein>
<dbReference type="EMBL" id="APHR01000047">
    <property type="protein sequence ID" value="EMR12672.1"/>
    <property type="molecule type" value="Genomic_DNA"/>
</dbReference>
<name>M7NZK9_9GAMM</name>
<dbReference type="GO" id="GO:0016020">
    <property type="term" value="C:membrane"/>
    <property type="evidence" value="ECO:0007669"/>
    <property type="project" value="UniProtKB-SubCell"/>
</dbReference>
<accession>M7NZK9</accession>
<keyword evidence="3 5" id="KW-1133">Transmembrane helix</keyword>
<feature type="transmembrane region" description="Helical" evidence="5">
    <location>
        <begin position="80"/>
        <end position="98"/>
    </location>
</feature>
<evidence type="ECO:0000256" key="5">
    <source>
        <dbReference type="SAM" id="Phobius"/>
    </source>
</evidence>
<keyword evidence="4 5" id="KW-0472">Membrane</keyword>
<sequence length="159" mass="17779">MRRSEYAGERLLLTLWVGSLWAIGFLAVPVAFSTLDSATAADFAAILFQLVSYLGLFCGAILIATKLMLDRATIPGSWRFWILILMVSTTLVLTVYLLPEMAQLRQMMIQADTELSQRFDRLHVISENLYLLLSVLGLLLVMTSDKTHQLPSESQDGPK</sequence>
<evidence type="ECO:0000256" key="4">
    <source>
        <dbReference type="ARBA" id="ARBA00023136"/>
    </source>
</evidence>
<proteinExistence type="predicted"/>
<gene>
    <name evidence="7" type="ORF">MPL1_09080</name>
</gene>
<dbReference type="Pfam" id="PF13664">
    <property type="entry name" value="DUF4149"/>
    <property type="match status" value="1"/>
</dbReference>
<feature type="transmembrane region" description="Helical" evidence="5">
    <location>
        <begin position="44"/>
        <end position="68"/>
    </location>
</feature>
<evidence type="ECO:0000259" key="6">
    <source>
        <dbReference type="Pfam" id="PF13664"/>
    </source>
</evidence>
<feature type="transmembrane region" description="Helical" evidence="5">
    <location>
        <begin position="12"/>
        <end position="32"/>
    </location>
</feature>
<dbReference type="Proteomes" id="UP000012019">
    <property type="component" value="Unassembled WGS sequence"/>
</dbReference>
<organism evidence="7 8">
    <name type="scientific">Methylophaga lonarensis MPL</name>
    <dbReference type="NCBI Taxonomy" id="1286106"/>
    <lineage>
        <taxon>Bacteria</taxon>
        <taxon>Pseudomonadati</taxon>
        <taxon>Pseudomonadota</taxon>
        <taxon>Gammaproteobacteria</taxon>
        <taxon>Thiotrichales</taxon>
        <taxon>Piscirickettsiaceae</taxon>
        <taxon>Methylophaga</taxon>
    </lineage>
</organism>
<dbReference type="eggNOG" id="ENOG5031VGG">
    <property type="taxonomic scope" value="Bacteria"/>
</dbReference>
<evidence type="ECO:0000256" key="1">
    <source>
        <dbReference type="ARBA" id="ARBA00004370"/>
    </source>
</evidence>
<keyword evidence="2 5" id="KW-0812">Transmembrane</keyword>
<evidence type="ECO:0000256" key="2">
    <source>
        <dbReference type="ARBA" id="ARBA00022692"/>
    </source>
</evidence>
<evidence type="ECO:0000256" key="3">
    <source>
        <dbReference type="ARBA" id="ARBA00022989"/>
    </source>
</evidence>
<dbReference type="AlphaFoldDB" id="M7NZK9"/>
<keyword evidence="8" id="KW-1185">Reference proteome</keyword>
<comment type="subcellular location">
    <subcellularLocation>
        <location evidence="1">Membrane</location>
    </subcellularLocation>
</comment>